<evidence type="ECO:0000259" key="1">
    <source>
        <dbReference type="PROSITE" id="PS50801"/>
    </source>
</evidence>
<dbReference type="InterPro" id="IPR003018">
    <property type="entry name" value="GAF"/>
</dbReference>
<dbReference type="PANTHER" id="PTHR33745">
    <property type="entry name" value="RSBT ANTAGONIST PROTEIN RSBS-RELATED"/>
    <property type="match status" value="1"/>
</dbReference>
<dbReference type="Pfam" id="PF01590">
    <property type="entry name" value="GAF"/>
    <property type="match status" value="1"/>
</dbReference>
<dbReference type="SUPFAM" id="SSF52091">
    <property type="entry name" value="SpoIIaa-like"/>
    <property type="match status" value="1"/>
</dbReference>
<keyword evidence="3" id="KW-1185">Reference proteome</keyword>
<dbReference type="InterPro" id="IPR051932">
    <property type="entry name" value="Bact_StressResp_Reg"/>
</dbReference>
<dbReference type="Gene3D" id="3.30.450.40">
    <property type="match status" value="1"/>
</dbReference>
<dbReference type="PROSITE" id="PS50801">
    <property type="entry name" value="STAS"/>
    <property type="match status" value="1"/>
</dbReference>
<dbReference type="InterPro" id="IPR002645">
    <property type="entry name" value="STAS_dom"/>
</dbReference>
<dbReference type="Proteomes" id="UP001258181">
    <property type="component" value="Unassembled WGS sequence"/>
</dbReference>
<evidence type="ECO:0000313" key="2">
    <source>
        <dbReference type="EMBL" id="MDR7071591.1"/>
    </source>
</evidence>
<organism evidence="2 3">
    <name type="scientific">Fictibacillus barbaricus</name>
    <dbReference type="NCBI Taxonomy" id="182136"/>
    <lineage>
        <taxon>Bacteria</taxon>
        <taxon>Bacillati</taxon>
        <taxon>Bacillota</taxon>
        <taxon>Bacilli</taxon>
        <taxon>Bacillales</taxon>
        <taxon>Fictibacillaceae</taxon>
        <taxon>Fictibacillus</taxon>
    </lineage>
</organism>
<reference evidence="2 3" key="1">
    <citation type="submission" date="2023-07" db="EMBL/GenBank/DDBJ databases">
        <title>Sorghum-associated microbial communities from plants grown in Nebraska, USA.</title>
        <authorList>
            <person name="Schachtman D."/>
        </authorList>
    </citation>
    <scope>NUCLEOTIDE SEQUENCE [LARGE SCALE GENOMIC DNA]</scope>
    <source>
        <strain evidence="2 3">BE211</strain>
    </source>
</reference>
<dbReference type="InterPro" id="IPR036513">
    <property type="entry name" value="STAS_dom_sf"/>
</dbReference>
<comment type="caution">
    <text evidence="2">The sequence shown here is derived from an EMBL/GenBank/DDBJ whole genome shotgun (WGS) entry which is preliminary data.</text>
</comment>
<dbReference type="Pfam" id="PF01740">
    <property type="entry name" value="STAS"/>
    <property type="match status" value="1"/>
</dbReference>
<name>A0ABU1TWJ5_9BACL</name>
<dbReference type="InterPro" id="IPR029016">
    <property type="entry name" value="GAF-like_dom_sf"/>
</dbReference>
<dbReference type="Gene3D" id="3.30.750.24">
    <property type="entry name" value="STAS domain"/>
    <property type="match status" value="1"/>
</dbReference>
<dbReference type="PANTHER" id="PTHR33745:SF8">
    <property type="entry name" value="BLUE-LIGHT PHOTORECEPTOR"/>
    <property type="match status" value="1"/>
</dbReference>
<protein>
    <submittedName>
        <fullName evidence="2">RsbT co-antagonist protein RsbR</fullName>
    </submittedName>
</protein>
<accession>A0ABU1TWJ5</accession>
<feature type="domain" description="STAS" evidence="1">
    <location>
        <begin position="169"/>
        <end position="261"/>
    </location>
</feature>
<sequence length="261" mass="29219">MEAMLSDHEKLVPVKFKSFEEASTSILQLISEFVDVNTIFIAKNDKKTNKIVKVINREEVLLEEGSTLPFNETYCKLSVDNGRNPLLIPDINQSELTRNLNVTANLGSGSFIGIPIYFENGENYGTICGLDTKSIEFTDKQIQMFETFSSLLTYILELDKANNDIHQLSVPIVPVVKGIAILPIIGNLYQARAQMLMEIVLNRSQTLSLNYLVIDLSGVSNIDSDVAHYLIHLVKALRLLGITPILTGIRPDMAIRVIFKY</sequence>
<dbReference type="SUPFAM" id="SSF55781">
    <property type="entry name" value="GAF domain-like"/>
    <property type="match status" value="1"/>
</dbReference>
<dbReference type="CDD" id="cd07041">
    <property type="entry name" value="STAS_RsbR_RsbS_like"/>
    <property type="match status" value="1"/>
</dbReference>
<dbReference type="EMBL" id="JAVDWA010000001">
    <property type="protein sequence ID" value="MDR7071591.1"/>
    <property type="molecule type" value="Genomic_DNA"/>
</dbReference>
<evidence type="ECO:0000313" key="3">
    <source>
        <dbReference type="Proteomes" id="UP001258181"/>
    </source>
</evidence>
<proteinExistence type="predicted"/>
<gene>
    <name evidence="2" type="ORF">J2X07_000566</name>
</gene>
<dbReference type="RefSeq" id="WP_310256199.1">
    <property type="nucleotide sequence ID" value="NZ_JAVDWA010000001.1"/>
</dbReference>